<protein>
    <submittedName>
        <fullName evidence="2">Uncharacterized protein</fullName>
    </submittedName>
</protein>
<dbReference type="EMBL" id="CAUYUJ010019419">
    <property type="protein sequence ID" value="CAK0891049.1"/>
    <property type="molecule type" value="Genomic_DNA"/>
</dbReference>
<feature type="compositionally biased region" description="Low complexity" evidence="1">
    <location>
        <begin position="426"/>
        <end position="451"/>
    </location>
</feature>
<feature type="region of interest" description="Disordered" evidence="1">
    <location>
        <begin position="330"/>
        <end position="357"/>
    </location>
</feature>
<gene>
    <name evidence="2" type="ORF">PCOR1329_LOCUS71107</name>
</gene>
<feature type="region of interest" description="Disordered" evidence="1">
    <location>
        <begin position="1"/>
        <end position="173"/>
    </location>
</feature>
<keyword evidence="3" id="KW-1185">Reference proteome</keyword>
<feature type="compositionally biased region" description="Low complexity" evidence="1">
    <location>
        <begin position="9"/>
        <end position="24"/>
    </location>
</feature>
<organism evidence="2 3">
    <name type="scientific">Prorocentrum cordatum</name>
    <dbReference type="NCBI Taxonomy" id="2364126"/>
    <lineage>
        <taxon>Eukaryota</taxon>
        <taxon>Sar</taxon>
        <taxon>Alveolata</taxon>
        <taxon>Dinophyceae</taxon>
        <taxon>Prorocentrales</taxon>
        <taxon>Prorocentraceae</taxon>
        <taxon>Prorocentrum</taxon>
    </lineage>
</organism>
<evidence type="ECO:0000313" key="3">
    <source>
        <dbReference type="Proteomes" id="UP001189429"/>
    </source>
</evidence>
<feature type="compositionally biased region" description="Low complexity" evidence="1">
    <location>
        <begin position="340"/>
        <end position="350"/>
    </location>
</feature>
<reference evidence="2" key="1">
    <citation type="submission" date="2023-10" db="EMBL/GenBank/DDBJ databases">
        <authorList>
            <person name="Chen Y."/>
            <person name="Shah S."/>
            <person name="Dougan E. K."/>
            <person name="Thang M."/>
            <person name="Chan C."/>
        </authorList>
    </citation>
    <scope>NUCLEOTIDE SEQUENCE [LARGE SCALE GENOMIC DNA]</scope>
</reference>
<feature type="non-terminal residue" evidence="2">
    <location>
        <position position="451"/>
    </location>
</feature>
<name>A0ABN9WW03_9DINO</name>
<feature type="compositionally biased region" description="Low complexity" evidence="1">
    <location>
        <begin position="277"/>
        <end position="291"/>
    </location>
</feature>
<feature type="region of interest" description="Disordered" evidence="1">
    <location>
        <begin position="259"/>
        <end position="295"/>
    </location>
</feature>
<evidence type="ECO:0000313" key="2">
    <source>
        <dbReference type="EMBL" id="CAK0891049.1"/>
    </source>
</evidence>
<feature type="compositionally biased region" description="Basic and acidic residues" evidence="1">
    <location>
        <begin position="150"/>
        <end position="159"/>
    </location>
</feature>
<accession>A0ABN9WW03</accession>
<evidence type="ECO:0000256" key="1">
    <source>
        <dbReference type="SAM" id="MobiDB-lite"/>
    </source>
</evidence>
<proteinExistence type="predicted"/>
<comment type="caution">
    <text evidence="2">The sequence shown here is derived from an EMBL/GenBank/DDBJ whole genome shotgun (WGS) entry which is preliminary data.</text>
</comment>
<sequence>MRPRSIADGPAARQRPPRGPQSRRTAAVAKISDRRRSRRWRRQRPPNGERRAHALRTPVSRPPVPVSKTGVSAGLSYGRSYHADEGTPTPAAEANLQRGGPRVAPSTQRWLGVAKCASGGLRAPGRRPPAEGSPPRAPSPAEPRGSTRRPLRDRQEPDGGGRGGWDFTTSDMSRYRLKPAQQLQRQVLRISRNHDEAAAEVAEKIRSMQENIAPFVHELHERGWAADAAPPSRMTPCFASRVPTGRLPGGAAGGLLDAHGGALSPGWPAEAPREPRGAGASGAPRGGSAEPELGVALARPGPAACSAEGAPRYKFLRRARCDRQAFAEPSRLYQPAPAPHAALGSAPGAEAAEEHPCWRAPDLELSRIEDEAADLVAQLAWWRRQREPDEAGGPGTTGDAAEAPAEEEEGEELASRSEWLRLPSDGVAAATVPAPEEEGGAAPRPAWQLEA</sequence>
<feature type="region of interest" description="Disordered" evidence="1">
    <location>
        <begin position="384"/>
        <end position="451"/>
    </location>
</feature>
<feature type="compositionally biased region" description="Pro residues" evidence="1">
    <location>
        <begin position="131"/>
        <end position="141"/>
    </location>
</feature>
<feature type="compositionally biased region" description="Basic residues" evidence="1">
    <location>
        <begin position="33"/>
        <end position="44"/>
    </location>
</feature>
<dbReference type="Proteomes" id="UP001189429">
    <property type="component" value="Unassembled WGS sequence"/>
</dbReference>